<evidence type="ECO:0000313" key="10">
    <source>
        <dbReference type="Proteomes" id="UP000218887"/>
    </source>
</evidence>
<dbReference type="EMBL" id="NPOA01000013">
    <property type="protein sequence ID" value="PAV28386.1"/>
    <property type="molecule type" value="Genomic_DNA"/>
</dbReference>
<dbReference type="OrthoDB" id="9799827at2"/>
<name>A0A2A2IAN7_9BACI</name>
<dbReference type="CDD" id="cd00006">
    <property type="entry name" value="PTS_IIA_man"/>
    <property type="match status" value="1"/>
</dbReference>
<keyword evidence="5" id="KW-0808">Transferase</keyword>
<dbReference type="SUPFAM" id="SSF53062">
    <property type="entry name" value="PTS system fructose IIA component-like"/>
    <property type="match status" value="1"/>
</dbReference>
<dbReference type="Proteomes" id="UP000218887">
    <property type="component" value="Unassembled WGS sequence"/>
</dbReference>
<dbReference type="AlphaFoldDB" id="A0A2A2IAN7"/>
<dbReference type="InterPro" id="IPR033887">
    <property type="entry name" value="PTS_IIA_man"/>
</dbReference>
<evidence type="ECO:0000256" key="7">
    <source>
        <dbReference type="ARBA" id="ARBA00022777"/>
    </source>
</evidence>
<evidence type="ECO:0000256" key="3">
    <source>
        <dbReference type="ARBA" id="ARBA00022490"/>
    </source>
</evidence>
<reference evidence="9 10" key="1">
    <citation type="submission" date="2017-08" db="EMBL/GenBank/DDBJ databases">
        <title>Virgibacillus indicus sp. nov. and Virgibacillus profoundi sp. nov, two moderately halophilic bacteria isolated from marine sediment by using the Microfluidic Streak Plate.</title>
        <authorList>
            <person name="Xu B."/>
            <person name="Hu B."/>
            <person name="Wang J."/>
            <person name="Zhu Y."/>
            <person name="Huang L."/>
            <person name="Du W."/>
            <person name="Huang Y."/>
        </authorList>
    </citation>
    <scope>NUCLEOTIDE SEQUENCE [LARGE SCALE GENOMIC DNA]</scope>
    <source>
        <strain evidence="9 10">IO3-P3-H5</strain>
    </source>
</reference>
<keyword evidence="4" id="KW-0762">Sugar transport</keyword>
<dbReference type="GO" id="GO:0005737">
    <property type="term" value="C:cytoplasm"/>
    <property type="evidence" value="ECO:0007669"/>
    <property type="project" value="UniProtKB-SubCell"/>
</dbReference>
<dbReference type="GO" id="GO:0016020">
    <property type="term" value="C:membrane"/>
    <property type="evidence" value="ECO:0007669"/>
    <property type="project" value="InterPro"/>
</dbReference>
<keyword evidence="6" id="KW-0598">Phosphotransferase system</keyword>
<comment type="subcellular location">
    <subcellularLocation>
        <location evidence="1">Cytoplasm</location>
    </subcellularLocation>
</comment>
<keyword evidence="2" id="KW-0813">Transport</keyword>
<dbReference type="GO" id="GO:0016301">
    <property type="term" value="F:kinase activity"/>
    <property type="evidence" value="ECO:0007669"/>
    <property type="project" value="UniProtKB-KW"/>
</dbReference>
<keyword evidence="7" id="KW-0418">Kinase</keyword>
<keyword evidence="10" id="KW-1185">Reference proteome</keyword>
<keyword evidence="3" id="KW-0963">Cytoplasm</keyword>
<organism evidence="9 10">
    <name type="scientific">Virgibacillus profundi</name>
    <dbReference type="NCBI Taxonomy" id="2024555"/>
    <lineage>
        <taxon>Bacteria</taxon>
        <taxon>Bacillati</taxon>
        <taxon>Bacillota</taxon>
        <taxon>Bacilli</taxon>
        <taxon>Bacillales</taxon>
        <taxon>Bacillaceae</taxon>
        <taxon>Virgibacillus</taxon>
    </lineage>
</organism>
<dbReference type="Gene3D" id="3.40.50.510">
    <property type="entry name" value="Phosphotransferase system, mannose-type IIA component"/>
    <property type="match status" value="1"/>
</dbReference>
<dbReference type="InterPro" id="IPR004701">
    <property type="entry name" value="PTS_EIIA_man-typ"/>
</dbReference>
<evidence type="ECO:0000313" key="9">
    <source>
        <dbReference type="EMBL" id="PAV28386.1"/>
    </source>
</evidence>
<evidence type="ECO:0000256" key="1">
    <source>
        <dbReference type="ARBA" id="ARBA00004496"/>
    </source>
</evidence>
<feature type="domain" description="PTS EIIA type-4" evidence="8">
    <location>
        <begin position="1"/>
        <end position="122"/>
    </location>
</feature>
<dbReference type="RefSeq" id="WP_095656802.1">
    <property type="nucleotide sequence ID" value="NZ_NPOA01000013.1"/>
</dbReference>
<dbReference type="Pfam" id="PF03610">
    <property type="entry name" value="EIIA-man"/>
    <property type="match status" value="1"/>
</dbReference>
<gene>
    <name evidence="9" type="ORF">CIL05_17285</name>
</gene>
<sequence length="142" mass="16067">MKKILVATHARFAEGIVSSIDLILGKQENLHFINAYVDETPFNEKLEGFLNENVMDEDKLIIFTDIFGGSVNQTTLRYLTKENVFVISGVNLPVLLEVIMLGEDNVTEAKLKEIVNSSKDQIIFANDEMKKLNITQDDDFDL</sequence>
<accession>A0A2A2IAN7</accession>
<dbReference type="PANTHER" id="PTHR33799:SF1">
    <property type="entry name" value="PTS SYSTEM MANNOSE-SPECIFIC EIIAB COMPONENT-RELATED"/>
    <property type="match status" value="1"/>
</dbReference>
<evidence type="ECO:0000256" key="4">
    <source>
        <dbReference type="ARBA" id="ARBA00022597"/>
    </source>
</evidence>
<proteinExistence type="predicted"/>
<evidence type="ECO:0000259" key="8">
    <source>
        <dbReference type="PROSITE" id="PS51096"/>
    </source>
</evidence>
<protein>
    <recommendedName>
        <fullName evidence="8">PTS EIIA type-4 domain-containing protein</fullName>
    </recommendedName>
</protein>
<comment type="caution">
    <text evidence="9">The sequence shown here is derived from an EMBL/GenBank/DDBJ whole genome shotgun (WGS) entry which is preliminary data.</text>
</comment>
<dbReference type="PANTHER" id="PTHR33799">
    <property type="entry name" value="PTS PERMEASE-RELATED-RELATED"/>
    <property type="match status" value="1"/>
</dbReference>
<dbReference type="GO" id="GO:0009401">
    <property type="term" value="P:phosphoenolpyruvate-dependent sugar phosphotransferase system"/>
    <property type="evidence" value="ECO:0007669"/>
    <property type="project" value="UniProtKB-KW"/>
</dbReference>
<dbReference type="PROSITE" id="PS51096">
    <property type="entry name" value="PTS_EIIA_TYPE_4"/>
    <property type="match status" value="1"/>
</dbReference>
<evidence type="ECO:0000256" key="5">
    <source>
        <dbReference type="ARBA" id="ARBA00022679"/>
    </source>
</evidence>
<dbReference type="InterPro" id="IPR036662">
    <property type="entry name" value="PTS_EIIA_man-typ_sf"/>
</dbReference>
<evidence type="ECO:0000256" key="2">
    <source>
        <dbReference type="ARBA" id="ARBA00022448"/>
    </source>
</evidence>
<evidence type="ECO:0000256" key="6">
    <source>
        <dbReference type="ARBA" id="ARBA00022683"/>
    </source>
</evidence>
<dbReference type="InterPro" id="IPR051471">
    <property type="entry name" value="Bacterial_PTS_sugar_comp"/>
</dbReference>